<evidence type="ECO:0000256" key="12">
    <source>
        <dbReference type="ARBA" id="ARBA00022803"/>
    </source>
</evidence>
<evidence type="ECO:0000256" key="14">
    <source>
        <dbReference type="ARBA" id="ARBA00023242"/>
    </source>
</evidence>
<dbReference type="GO" id="GO:0005680">
    <property type="term" value="C:anaphase-promoting complex"/>
    <property type="evidence" value="ECO:0007669"/>
    <property type="project" value="InterPro"/>
</dbReference>
<dbReference type="InterPro" id="IPR048968">
    <property type="entry name" value="Apc5_N"/>
</dbReference>
<keyword evidence="14" id="KW-0539">Nucleus</keyword>
<keyword evidence="12" id="KW-0802">TPR repeat</keyword>
<evidence type="ECO:0000256" key="15">
    <source>
        <dbReference type="ARBA" id="ARBA00023306"/>
    </source>
</evidence>
<evidence type="ECO:0000256" key="1">
    <source>
        <dbReference type="ARBA" id="ARBA00004123"/>
    </source>
</evidence>
<comment type="function">
    <text evidence="17">Component of the anaphase promoting complex/cyclosome (APC/C), a cell cycle-regulated E3 ubiquitin ligase that controls progression through mitosis and the G1 phase of the cell cycle. The APC/C complex acts by mediating ubiquitination and subsequent degradation of target proteins: it mainly mediates the formation of 'Lys-11'-linked polyubiquitin chains and, to a lower extent, the formation of 'Lys-48'- and 'Lys-63'-linked polyubiquitin chains. The APC/C complex catalyzes assembly of branched 'Lys-11'-/'Lys-48'-linked branched ubiquitin chains on target proteins.</text>
</comment>
<keyword evidence="8" id="KW-0132">Cell division</keyword>
<dbReference type="UniPathway" id="UPA00143"/>
<evidence type="ECO:0000256" key="6">
    <source>
        <dbReference type="ARBA" id="ARBA00022490"/>
    </source>
</evidence>
<evidence type="ECO:0000256" key="9">
    <source>
        <dbReference type="ARBA" id="ARBA00022737"/>
    </source>
</evidence>
<evidence type="ECO:0000256" key="11">
    <source>
        <dbReference type="ARBA" id="ARBA00022786"/>
    </source>
</evidence>
<evidence type="ECO:0000256" key="7">
    <source>
        <dbReference type="ARBA" id="ARBA00022553"/>
    </source>
</evidence>
<comment type="subcellular location">
    <subcellularLocation>
        <location evidence="2">Cytoplasm</location>
        <location evidence="2">Cytoskeleton</location>
        <location evidence="2">Spindle</location>
    </subcellularLocation>
    <subcellularLocation>
        <location evidence="1">Nucleus</location>
    </subcellularLocation>
</comment>
<dbReference type="Pfam" id="PF12862">
    <property type="entry name" value="ANAPC5"/>
    <property type="match status" value="1"/>
</dbReference>
<evidence type="ECO:0000256" key="17">
    <source>
        <dbReference type="ARBA" id="ARBA00045696"/>
    </source>
</evidence>
<evidence type="ECO:0000256" key="2">
    <source>
        <dbReference type="ARBA" id="ARBA00004186"/>
    </source>
</evidence>
<evidence type="ECO:0000313" key="20">
    <source>
        <dbReference type="EMBL" id="CAC5420747.1"/>
    </source>
</evidence>
<dbReference type="EMBL" id="CACVKT020009165">
    <property type="protein sequence ID" value="CAC5420747.1"/>
    <property type="molecule type" value="Genomic_DNA"/>
</dbReference>
<feature type="domain" description="Anaphase-promoting complex subunit 5 N-terminal" evidence="19">
    <location>
        <begin position="115"/>
        <end position="226"/>
    </location>
</feature>
<protein>
    <recommendedName>
        <fullName evidence="5">Anaphase-promoting complex subunit 5</fullName>
    </recommendedName>
    <alternativeName>
        <fullName evidence="16">Cyclosome subunit 5</fullName>
    </alternativeName>
</protein>
<dbReference type="Gene3D" id="2.160.20.80">
    <property type="entry name" value="E3 ubiquitin-protein ligase SopA"/>
    <property type="match status" value="1"/>
</dbReference>
<dbReference type="GO" id="GO:0031145">
    <property type="term" value="P:anaphase-promoting complex-dependent catabolic process"/>
    <property type="evidence" value="ECO:0007669"/>
    <property type="project" value="TreeGrafter"/>
</dbReference>
<comment type="pathway">
    <text evidence="3">Protein modification; protein ubiquitination.</text>
</comment>
<evidence type="ECO:0000256" key="4">
    <source>
        <dbReference type="ARBA" id="ARBA00007450"/>
    </source>
</evidence>
<evidence type="ECO:0000259" key="18">
    <source>
        <dbReference type="Pfam" id="PF12862"/>
    </source>
</evidence>
<dbReference type="InterPro" id="IPR037679">
    <property type="entry name" value="Apc5"/>
</dbReference>
<dbReference type="InterPro" id="IPR026000">
    <property type="entry name" value="Apc5_dom"/>
</dbReference>
<evidence type="ECO:0000256" key="10">
    <source>
        <dbReference type="ARBA" id="ARBA00022776"/>
    </source>
</evidence>
<keyword evidence="21" id="KW-1185">Reference proteome</keyword>
<dbReference type="Proteomes" id="UP000507470">
    <property type="component" value="Unassembled WGS sequence"/>
</dbReference>
<evidence type="ECO:0000256" key="8">
    <source>
        <dbReference type="ARBA" id="ARBA00022618"/>
    </source>
</evidence>
<evidence type="ECO:0000256" key="16">
    <source>
        <dbReference type="ARBA" id="ARBA00031069"/>
    </source>
</evidence>
<feature type="domain" description="Anaphase-promoting complex subunit 5" evidence="18">
    <location>
        <begin position="344"/>
        <end position="442"/>
    </location>
</feature>
<dbReference type="CDD" id="cd16270">
    <property type="entry name" value="Apc5_N"/>
    <property type="match status" value="1"/>
</dbReference>
<keyword evidence="10" id="KW-0498">Mitosis</keyword>
<proteinExistence type="inferred from homology"/>
<keyword evidence="13" id="KW-0206">Cytoskeleton</keyword>
<name>A0A6J8EKB5_MYTCO</name>
<dbReference type="OrthoDB" id="2504561at2759"/>
<dbReference type="GO" id="GO:0051301">
    <property type="term" value="P:cell division"/>
    <property type="evidence" value="ECO:0007669"/>
    <property type="project" value="UniProtKB-KW"/>
</dbReference>
<sequence>MLEYSFTEPAFIQLWVRYATSTPLSPLRAQSGERAVYSALQYTDKMSNASNHQKDLFIFGPFGKKPLKEQVTPHKISLMVLIYEYIEMRRRQKPPVFVGFGAQDTSSEEKFKEREKRDFMTSILKLIQSPDMTLKDLTDQVQPILKQTHYEIFAERLKGFYQEGVLLLMDFFQDVTKQLSDPSNGVISASSILGLFLRRMIVAFEKLSFSQVTKLFTRYKDYYEAGQVGMGMDESDQFGGSLIDSITSQSGRFRSGLGLGKSFERSHHGDGKSDDVDGGYFSYKQAEYFISRQATLDHTLDSDVTAKLCRILLQHNENEALSPAKLQEKITDMLRSNPDMAEAHFLSYLNSLRVKEYCTALHNLYHYFDRNTNIGTDGSQGSKNREEAVSRRYAALNLASLHYRFGHRDESLAALHEAIRMAQETNDHECLQHALSWLHRLEEPGTSYTANLMARSVWKSEELNLPNITSMGVQSLARNNAFATAKPASVFEFLLKSDLLNCQHSQSHFMCVSYAQKSALWEMYGKRESSAMCSLLVLNLDTAVNGIFHNGEAVCIALCNVARCHADDGNYSAAFDIISSAKQRFPKHTQHAHTWMICEQQLLFDRAVMNRKFGQAETNVINIRALNEDEAPITRQCLTVSLDNVILDTITGQCNSGQCITGQCNTGNVLLDNVLLDNLILDNVLLDNVILDIVILDNVLLDNIGQCNTGQFITGHCIIGHCIISDCITGYITLSSITLSCITLSSITGQCIPGQCITGHCITGQCITGQCNTRQCITGQCNTEQCITDNVLQGNVILDNVILDNVILDKVLLDNTLLDNVILDNVILDNVLQDNVILDNVILDNVILDNV</sequence>
<keyword evidence="11" id="KW-0833">Ubl conjugation pathway</keyword>
<dbReference type="GO" id="GO:0005819">
    <property type="term" value="C:spindle"/>
    <property type="evidence" value="ECO:0007669"/>
    <property type="project" value="UniProtKB-SubCell"/>
</dbReference>
<dbReference type="InterPro" id="IPR011990">
    <property type="entry name" value="TPR-like_helical_dom_sf"/>
</dbReference>
<dbReference type="AlphaFoldDB" id="A0A6J8EKB5"/>
<dbReference type="Pfam" id="PF21371">
    <property type="entry name" value="Apc5_N"/>
    <property type="match status" value="1"/>
</dbReference>
<keyword evidence="15" id="KW-0131">Cell cycle</keyword>
<evidence type="ECO:0000313" key="21">
    <source>
        <dbReference type="Proteomes" id="UP000507470"/>
    </source>
</evidence>
<evidence type="ECO:0000256" key="3">
    <source>
        <dbReference type="ARBA" id="ARBA00004906"/>
    </source>
</evidence>
<comment type="similarity">
    <text evidence="4">Belongs to the APC5 family.</text>
</comment>
<dbReference type="SUPFAM" id="SSF141571">
    <property type="entry name" value="Pentapeptide repeat-like"/>
    <property type="match status" value="1"/>
</dbReference>
<dbReference type="PANTHER" id="PTHR12830">
    <property type="entry name" value="ANAPHASE-PROMOTING COMPLEX SUBUNIT 5"/>
    <property type="match status" value="1"/>
</dbReference>
<dbReference type="GO" id="GO:0070979">
    <property type="term" value="P:protein K11-linked ubiquitination"/>
    <property type="evidence" value="ECO:0007669"/>
    <property type="project" value="TreeGrafter"/>
</dbReference>
<keyword evidence="6" id="KW-0963">Cytoplasm</keyword>
<evidence type="ECO:0000256" key="5">
    <source>
        <dbReference type="ARBA" id="ARBA00016066"/>
    </source>
</evidence>
<dbReference type="PANTHER" id="PTHR12830:SF9">
    <property type="entry name" value="ANAPHASE-PROMOTING COMPLEX SUBUNIT 5"/>
    <property type="match status" value="1"/>
</dbReference>
<gene>
    <name evidence="20" type="ORF">MCOR_52939</name>
</gene>
<evidence type="ECO:0000256" key="13">
    <source>
        <dbReference type="ARBA" id="ARBA00023212"/>
    </source>
</evidence>
<dbReference type="SUPFAM" id="SSF48452">
    <property type="entry name" value="TPR-like"/>
    <property type="match status" value="1"/>
</dbReference>
<evidence type="ECO:0000259" key="19">
    <source>
        <dbReference type="Pfam" id="PF21371"/>
    </source>
</evidence>
<reference evidence="20 21" key="1">
    <citation type="submission" date="2020-06" db="EMBL/GenBank/DDBJ databases">
        <authorList>
            <person name="Li R."/>
            <person name="Bekaert M."/>
        </authorList>
    </citation>
    <scope>NUCLEOTIDE SEQUENCE [LARGE SCALE GENOMIC DNA]</scope>
    <source>
        <strain evidence="21">wild</strain>
    </source>
</reference>
<organism evidence="20 21">
    <name type="scientific">Mytilus coruscus</name>
    <name type="common">Sea mussel</name>
    <dbReference type="NCBI Taxonomy" id="42192"/>
    <lineage>
        <taxon>Eukaryota</taxon>
        <taxon>Metazoa</taxon>
        <taxon>Spiralia</taxon>
        <taxon>Lophotrochozoa</taxon>
        <taxon>Mollusca</taxon>
        <taxon>Bivalvia</taxon>
        <taxon>Autobranchia</taxon>
        <taxon>Pteriomorphia</taxon>
        <taxon>Mytilida</taxon>
        <taxon>Mytiloidea</taxon>
        <taxon>Mytilidae</taxon>
        <taxon>Mytilinae</taxon>
        <taxon>Mytilus</taxon>
    </lineage>
</organism>
<dbReference type="GO" id="GO:0045842">
    <property type="term" value="P:positive regulation of mitotic metaphase/anaphase transition"/>
    <property type="evidence" value="ECO:0007669"/>
    <property type="project" value="TreeGrafter"/>
</dbReference>
<keyword evidence="9" id="KW-0677">Repeat</keyword>
<accession>A0A6J8EKB5</accession>
<keyword evidence="7" id="KW-0597">Phosphoprotein</keyword>